<dbReference type="EMBL" id="CVRI01000047">
    <property type="protein sequence ID" value="CRK98540.1"/>
    <property type="molecule type" value="Genomic_DNA"/>
</dbReference>
<keyword evidence="2" id="KW-1185">Reference proteome</keyword>
<proteinExistence type="predicted"/>
<evidence type="ECO:0000313" key="1">
    <source>
        <dbReference type="EMBL" id="CRK98540.1"/>
    </source>
</evidence>
<reference evidence="1 2" key="1">
    <citation type="submission" date="2015-04" db="EMBL/GenBank/DDBJ databases">
        <authorList>
            <person name="Syromyatnikov M.Y."/>
            <person name="Popov V.N."/>
        </authorList>
    </citation>
    <scope>NUCLEOTIDE SEQUENCE [LARGE SCALE GENOMIC DNA]</scope>
</reference>
<gene>
    <name evidence="1" type="ORF">CLUMA_CG011891</name>
</gene>
<sequence length="63" mass="7696">MKTNNKLRHNPPKGCLNNVIQHSLRLLLNKRKLKTKLECLNDYKLQKFYRLIWYLNDRDIISQ</sequence>
<dbReference type="AlphaFoldDB" id="A0A1J1IG73"/>
<organism evidence="1 2">
    <name type="scientific">Clunio marinus</name>
    <dbReference type="NCBI Taxonomy" id="568069"/>
    <lineage>
        <taxon>Eukaryota</taxon>
        <taxon>Metazoa</taxon>
        <taxon>Ecdysozoa</taxon>
        <taxon>Arthropoda</taxon>
        <taxon>Hexapoda</taxon>
        <taxon>Insecta</taxon>
        <taxon>Pterygota</taxon>
        <taxon>Neoptera</taxon>
        <taxon>Endopterygota</taxon>
        <taxon>Diptera</taxon>
        <taxon>Nematocera</taxon>
        <taxon>Chironomoidea</taxon>
        <taxon>Chironomidae</taxon>
        <taxon>Clunio</taxon>
    </lineage>
</organism>
<name>A0A1J1IG73_9DIPT</name>
<evidence type="ECO:0000313" key="2">
    <source>
        <dbReference type="Proteomes" id="UP000183832"/>
    </source>
</evidence>
<dbReference type="Proteomes" id="UP000183832">
    <property type="component" value="Unassembled WGS sequence"/>
</dbReference>
<accession>A0A1J1IG73</accession>
<protein>
    <submittedName>
        <fullName evidence="1">CLUMA_CG011891, isoform A</fullName>
    </submittedName>
</protein>